<name>A0A9P6L4B9_9AGAM</name>
<gene>
    <name evidence="9" type="ORF">BJ322DRAFT_1074517</name>
</gene>
<organism evidence="9 10">
    <name type="scientific">Thelephora terrestris</name>
    <dbReference type="NCBI Taxonomy" id="56493"/>
    <lineage>
        <taxon>Eukaryota</taxon>
        <taxon>Fungi</taxon>
        <taxon>Dikarya</taxon>
        <taxon>Basidiomycota</taxon>
        <taxon>Agaricomycotina</taxon>
        <taxon>Agaricomycetes</taxon>
        <taxon>Thelephorales</taxon>
        <taxon>Thelephoraceae</taxon>
        <taxon>Thelephora</taxon>
    </lineage>
</organism>
<evidence type="ECO:0000256" key="2">
    <source>
        <dbReference type="ARBA" id="ARBA00005546"/>
    </source>
</evidence>
<dbReference type="GO" id="GO:0002949">
    <property type="term" value="P:tRNA threonylcarbamoyladenosine modification"/>
    <property type="evidence" value="ECO:0007669"/>
    <property type="project" value="TreeGrafter"/>
</dbReference>
<dbReference type="AlphaFoldDB" id="A0A9P6L4B9"/>
<evidence type="ECO:0000256" key="7">
    <source>
        <dbReference type="ARBA" id="ARBA00025043"/>
    </source>
</evidence>
<dbReference type="InterPro" id="IPR036504">
    <property type="entry name" value="CGI121/TPRKB_sf"/>
</dbReference>
<comment type="function">
    <text evidence="7">Component of the EKC/KEOPS complex that is required for the formation of a threonylcarbamoyl group on adenosine at position 37 (t(6)A37) in tRNAs that read codons beginning with adenine. The complex is probably involved in the transfer of the threonylcarbamoyl moiety of threonylcarbamoyl-AMP (TC-AMP) to the N6 group of A37. CGI121 acts as an allosteric effector that regulates the t(6)A activity of the complex. The EKC/KEOPS complex also promotes both telomere uncapping and telomere elongation. The complex is required for efficient recruitment of transcriptional coactivators. CGI121 is not required for tRNA modification.</text>
</comment>
<dbReference type="Pfam" id="PF08617">
    <property type="entry name" value="CGI-121"/>
    <property type="match status" value="1"/>
</dbReference>
<evidence type="ECO:0000313" key="9">
    <source>
        <dbReference type="EMBL" id="KAF9782146.1"/>
    </source>
</evidence>
<evidence type="ECO:0000256" key="8">
    <source>
        <dbReference type="RuleBase" id="RU004398"/>
    </source>
</evidence>
<comment type="caution">
    <text evidence="9">The sequence shown here is derived from an EMBL/GenBank/DDBJ whole genome shotgun (WGS) entry which is preliminary data.</text>
</comment>
<sequence>MEVYDYPHFCLQAAVCLLTDVKNGPEIRKKIVQAATCQGEEGNALRDAVNFAFIDARLITSILHLQTAIYYALLAQSQECLRTKTVHSEILWALNPSNNISEAIRRYGLSDSTTSLFVVEIGAIPSHLDKINAIVDGTVSPFARLPEITDWGTIRKYHKLNNELAIQHIEDTTVANAMIDEIVISTVAMKSVSQ</sequence>
<reference evidence="9" key="1">
    <citation type="journal article" date="2020" name="Nat. Commun.">
        <title>Large-scale genome sequencing of mycorrhizal fungi provides insights into the early evolution of symbiotic traits.</title>
        <authorList>
            <person name="Miyauchi S."/>
            <person name="Kiss E."/>
            <person name="Kuo A."/>
            <person name="Drula E."/>
            <person name="Kohler A."/>
            <person name="Sanchez-Garcia M."/>
            <person name="Morin E."/>
            <person name="Andreopoulos B."/>
            <person name="Barry K.W."/>
            <person name="Bonito G."/>
            <person name="Buee M."/>
            <person name="Carver A."/>
            <person name="Chen C."/>
            <person name="Cichocki N."/>
            <person name="Clum A."/>
            <person name="Culley D."/>
            <person name="Crous P.W."/>
            <person name="Fauchery L."/>
            <person name="Girlanda M."/>
            <person name="Hayes R.D."/>
            <person name="Keri Z."/>
            <person name="LaButti K."/>
            <person name="Lipzen A."/>
            <person name="Lombard V."/>
            <person name="Magnuson J."/>
            <person name="Maillard F."/>
            <person name="Murat C."/>
            <person name="Nolan M."/>
            <person name="Ohm R.A."/>
            <person name="Pangilinan J."/>
            <person name="Pereira M.F."/>
            <person name="Perotto S."/>
            <person name="Peter M."/>
            <person name="Pfister S."/>
            <person name="Riley R."/>
            <person name="Sitrit Y."/>
            <person name="Stielow J.B."/>
            <person name="Szollosi G."/>
            <person name="Zifcakova L."/>
            <person name="Stursova M."/>
            <person name="Spatafora J.W."/>
            <person name="Tedersoo L."/>
            <person name="Vaario L.M."/>
            <person name="Yamada A."/>
            <person name="Yan M."/>
            <person name="Wang P."/>
            <person name="Xu J."/>
            <person name="Bruns T."/>
            <person name="Baldrian P."/>
            <person name="Vilgalys R."/>
            <person name="Dunand C."/>
            <person name="Henrissat B."/>
            <person name="Grigoriev I.V."/>
            <person name="Hibbett D."/>
            <person name="Nagy L.G."/>
            <person name="Martin F.M."/>
        </authorList>
    </citation>
    <scope>NUCLEOTIDE SEQUENCE</scope>
    <source>
        <strain evidence="9">UH-Tt-Lm1</strain>
    </source>
</reference>
<dbReference type="GO" id="GO:0005829">
    <property type="term" value="C:cytosol"/>
    <property type="evidence" value="ECO:0007669"/>
    <property type="project" value="TreeGrafter"/>
</dbReference>
<protein>
    <recommendedName>
        <fullName evidence="4">EKC/KEOPS complex subunit CGI121</fullName>
    </recommendedName>
    <alternativeName>
        <fullName evidence="3">EKC/KEOPS complex subunit cgi121</fullName>
    </alternativeName>
</protein>
<keyword evidence="6 8" id="KW-0539">Nucleus</keyword>
<keyword evidence="10" id="KW-1185">Reference proteome</keyword>
<dbReference type="Gene3D" id="3.30.2380.10">
    <property type="entry name" value="CGI121/TPRKB"/>
    <property type="match status" value="1"/>
</dbReference>
<dbReference type="PANTHER" id="PTHR15840">
    <property type="entry name" value="CGI-121 FAMILY MEMBER"/>
    <property type="match status" value="1"/>
</dbReference>
<dbReference type="OrthoDB" id="329139at2759"/>
<dbReference type="SUPFAM" id="SSF143870">
    <property type="entry name" value="PF0523-like"/>
    <property type="match status" value="1"/>
</dbReference>
<dbReference type="Proteomes" id="UP000736335">
    <property type="component" value="Unassembled WGS sequence"/>
</dbReference>
<dbReference type="EMBL" id="WIUZ02000012">
    <property type="protein sequence ID" value="KAF9782146.1"/>
    <property type="molecule type" value="Genomic_DNA"/>
</dbReference>
<dbReference type="GO" id="GO:0005634">
    <property type="term" value="C:nucleus"/>
    <property type="evidence" value="ECO:0007669"/>
    <property type="project" value="UniProtKB-SubCell"/>
</dbReference>
<comment type="similarity">
    <text evidence="2 8">Belongs to the CGI121/TPRKB family.</text>
</comment>
<proteinExistence type="inferred from homology"/>
<dbReference type="GO" id="GO:0000408">
    <property type="term" value="C:EKC/KEOPS complex"/>
    <property type="evidence" value="ECO:0007669"/>
    <property type="project" value="TreeGrafter"/>
</dbReference>
<evidence type="ECO:0000313" key="10">
    <source>
        <dbReference type="Proteomes" id="UP000736335"/>
    </source>
</evidence>
<keyword evidence="5" id="KW-0819">tRNA processing</keyword>
<reference evidence="9" key="2">
    <citation type="submission" date="2020-11" db="EMBL/GenBank/DDBJ databases">
        <authorList>
            <consortium name="DOE Joint Genome Institute"/>
            <person name="Kuo A."/>
            <person name="Miyauchi S."/>
            <person name="Kiss E."/>
            <person name="Drula E."/>
            <person name="Kohler A."/>
            <person name="Sanchez-Garcia M."/>
            <person name="Andreopoulos B."/>
            <person name="Barry K.W."/>
            <person name="Bonito G."/>
            <person name="Buee M."/>
            <person name="Carver A."/>
            <person name="Chen C."/>
            <person name="Cichocki N."/>
            <person name="Clum A."/>
            <person name="Culley D."/>
            <person name="Crous P.W."/>
            <person name="Fauchery L."/>
            <person name="Girlanda M."/>
            <person name="Hayes R."/>
            <person name="Keri Z."/>
            <person name="Labutti K."/>
            <person name="Lipzen A."/>
            <person name="Lombard V."/>
            <person name="Magnuson J."/>
            <person name="Maillard F."/>
            <person name="Morin E."/>
            <person name="Murat C."/>
            <person name="Nolan M."/>
            <person name="Ohm R."/>
            <person name="Pangilinan J."/>
            <person name="Pereira M."/>
            <person name="Perotto S."/>
            <person name="Peter M."/>
            <person name="Riley R."/>
            <person name="Sitrit Y."/>
            <person name="Stielow B."/>
            <person name="Szollosi G."/>
            <person name="Zifcakova L."/>
            <person name="Stursova M."/>
            <person name="Spatafora J.W."/>
            <person name="Tedersoo L."/>
            <person name="Vaario L.-M."/>
            <person name="Yamada A."/>
            <person name="Yan M."/>
            <person name="Wang P."/>
            <person name="Xu J."/>
            <person name="Bruns T."/>
            <person name="Baldrian P."/>
            <person name="Vilgalys R."/>
            <person name="Henrissat B."/>
            <person name="Grigoriev I.V."/>
            <person name="Hibbett D."/>
            <person name="Nagy L.G."/>
            <person name="Martin F.M."/>
        </authorList>
    </citation>
    <scope>NUCLEOTIDE SEQUENCE</scope>
    <source>
        <strain evidence="9">UH-Tt-Lm1</strain>
    </source>
</reference>
<evidence type="ECO:0000256" key="6">
    <source>
        <dbReference type="ARBA" id="ARBA00023242"/>
    </source>
</evidence>
<evidence type="ECO:0000256" key="1">
    <source>
        <dbReference type="ARBA" id="ARBA00004123"/>
    </source>
</evidence>
<dbReference type="PANTHER" id="PTHR15840:SF10">
    <property type="entry name" value="EKC_KEOPS COMPLEX SUBUNIT TPRKB"/>
    <property type="match status" value="1"/>
</dbReference>
<comment type="subcellular location">
    <subcellularLocation>
        <location evidence="1">Nucleus</location>
    </subcellularLocation>
</comment>
<accession>A0A9P6L4B9</accession>
<evidence type="ECO:0000256" key="5">
    <source>
        <dbReference type="ARBA" id="ARBA00022694"/>
    </source>
</evidence>
<dbReference type="InterPro" id="IPR013926">
    <property type="entry name" value="CGI121/TPRKB"/>
</dbReference>
<evidence type="ECO:0000256" key="3">
    <source>
        <dbReference type="ARBA" id="ARBA00015316"/>
    </source>
</evidence>
<evidence type="ECO:0000256" key="4">
    <source>
        <dbReference type="ARBA" id="ARBA00016009"/>
    </source>
</evidence>